<reference evidence="9" key="1">
    <citation type="submission" date="2017-09" db="EMBL/GenBank/DDBJ databases">
        <title>Depth-based differentiation of microbial function through sediment-hosted aquifers and enrichment of novel symbionts in the deep terrestrial subsurface.</title>
        <authorList>
            <person name="Probst A.J."/>
            <person name="Ladd B."/>
            <person name="Jarett J.K."/>
            <person name="Geller-Mcgrath D.E."/>
            <person name="Sieber C.M.K."/>
            <person name="Emerson J.B."/>
            <person name="Anantharaman K."/>
            <person name="Thomas B.C."/>
            <person name="Malmstrom R."/>
            <person name="Stieglmeier M."/>
            <person name="Klingl A."/>
            <person name="Woyke T."/>
            <person name="Ryan C.M."/>
            <person name="Banfield J.F."/>
        </authorList>
    </citation>
    <scope>NUCLEOTIDE SEQUENCE [LARGE SCALE GENOMIC DNA]</scope>
</reference>
<sequence length="331" mass="38038">MTTKPYFPNLKSKWIILSKKEKFAFSFFISIFLVLLVYALFWTNPRDFRANSLVRIESGTSLSESAIILERENIIKSKFWFKVISILSKNSRNIKAGDYFFGKPQSVFTVAKRLHNGDFSINQVKITIPEGMNIIQIADLMAEKFALFNQEEFINKAEEGYLFPDTYFFLQNVSADQVISVMKQNFNSKIKKIESQIESSEKNLVDIIKIASILEEEATSTEDRKNISTILWRRISIGMPLQVDATFSYVNGKNTYELTKEDLSIDSPYNLYKNTGLPPTAISNPGIDAIEAAINPTENNFLYFLSDTKGNVYYAEDFEGHQTNRELYLRK</sequence>
<organism evidence="8 9">
    <name type="scientific">Candidatus Zambryskibacteria bacterium CG_4_9_14_3_um_filter_40_16</name>
    <dbReference type="NCBI Taxonomy" id="1975111"/>
    <lineage>
        <taxon>Bacteria</taxon>
        <taxon>Candidatus Zambryskiibacteriota</taxon>
    </lineage>
</organism>
<keyword evidence="2 7" id="KW-0812">Transmembrane</keyword>
<dbReference type="GO" id="GO:0008932">
    <property type="term" value="F:lytic endotransglycosylase activity"/>
    <property type="evidence" value="ECO:0007669"/>
    <property type="project" value="UniProtKB-UniRule"/>
</dbReference>
<evidence type="ECO:0000256" key="5">
    <source>
        <dbReference type="ARBA" id="ARBA00023239"/>
    </source>
</evidence>
<keyword evidence="4 7" id="KW-0472">Membrane</keyword>
<dbReference type="GO" id="GO:0005886">
    <property type="term" value="C:plasma membrane"/>
    <property type="evidence" value="ECO:0007669"/>
    <property type="project" value="UniProtKB-SubCell"/>
</dbReference>
<dbReference type="Pfam" id="PF02618">
    <property type="entry name" value="YceG"/>
    <property type="match status" value="1"/>
</dbReference>
<dbReference type="InterPro" id="IPR003770">
    <property type="entry name" value="MLTG-like"/>
</dbReference>
<evidence type="ECO:0000313" key="9">
    <source>
        <dbReference type="Proteomes" id="UP000231487"/>
    </source>
</evidence>
<evidence type="ECO:0000256" key="7">
    <source>
        <dbReference type="HAMAP-Rule" id="MF_02065"/>
    </source>
</evidence>
<feature type="site" description="Important for catalytic activity" evidence="7">
    <location>
        <position position="217"/>
    </location>
</feature>
<dbReference type="EMBL" id="PFXE01000034">
    <property type="protein sequence ID" value="PJA33523.1"/>
    <property type="molecule type" value="Genomic_DNA"/>
</dbReference>
<accession>A0A2M7WUB5</accession>
<name>A0A2M7WUB5_9BACT</name>
<keyword evidence="3 7" id="KW-1133">Transmembrane helix</keyword>
<dbReference type="HAMAP" id="MF_02065">
    <property type="entry name" value="MltG"/>
    <property type="match status" value="1"/>
</dbReference>
<dbReference type="PANTHER" id="PTHR30518:SF2">
    <property type="entry name" value="ENDOLYTIC MUREIN TRANSGLYCOSYLASE"/>
    <property type="match status" value="1"/>
</dbReference>
<comment type="subcellular location">
    <subcellularLocation>
        <location evidence="7">Cell membrane</location>
        <topology evidence="7">Single-pass membrane protein</topology>
    </subcellularLocation>
</comment>
<dbReference type="AlphaFoldDB" id="A0A2M7WUB5"/>
<proteinExistence type="inferred from homology"/>
<comment type="similarity">
    <text evidence="7">Belongs to the transglycosylase MltG family.</text>
</comment>
<comment type="caution">
    <text evidence="8">The sequence shown here is derived from an EMBL/GenBank/DDBJ whole genome shotgun (WGS) entry which is preliminary data.</text>
</comment>
<keyword evidence="6 7" id="KW-0961">Cell wall biogenesis/degradation</keyword>
<dbReference type="PANTHER" id="PTHR30518">
    <property type="entry name" value="ENDOLYTIC MUREIN TRANSGLYCOSYLASE"/>
    <property type="match status" value="1"/>
</dbReference>
<comment type="function">
    <text evidence="7">Functions as a peptidoglycan terminase that cleaves nascent peptidoglycan strands endolytically to terminate their elongation.</text>
</comment>
<keyword evidence="1 7" id="KW-1003">Cell membrane</keyword>
<evidence type="ECO:0000313" key="8">
    <source>
        <dbReference type="EMBL" id="PJA33523.1"/>
    </source>
</evidence>
<comment type="catalytic activity">
    <reaction evidence="7">
        <text>a peptidoglycan chain = a peptidoglycan chain with N-acetyl-1,6-anhydromuramyl-[peptide] at the reducing end + a peptidoglycan chain with N-acetylglucosamine at the non-reducing end.</text>
        <dbReference type="EC" id="4.2.2.29"/>
    </reaction>
</comment>
<keyword evidence="5 7" id="KW-0456">Lyase</keyword>
<evidence type="ECO:0000256" key="4">
    <source>
        <dbReference type="ARBA" id="ARBA00023136"/>
    </source>
</evidence>
<evidence type="ECO:0000256" key="1">
    <source>
        <dbReference type="ARBA" id="ARBA00022475"/>
    </source>
</evidence>
<feature type="transmembrane region" description="Helical" evidence="7">
    <location>
        <begin position="23"/>
        <end position="42"/>
    </location>
</feature>
<evidence type="ECO:0000256" key="3">
    <source>
        <dbReference type="ARBA" id="ARBA00022989"/>
    </source>
</evidence>
<gene>
    <name evidence="7" type="primary">mltG</name>
    <name evidence="8" type="ORF">CO184_01775</name>
</gene>
<protein>
    <recommendedName>
        <fullName evidence="7">Endolytic murein transglycosylase</fullName>
        <ecNumber evidence="7">4.2.2.29</ecNumber>
    </recommendedName>
    <alternativeName>
        <fullName evidence="7">Peptidoglycan lytic transglycosylase</fullName>
    </alternativeName>
    <alternativeName>
        <fullName evidence="7">Peptidoglycan polymerization terminase</fullName>
    </alternativeName>
</protein>
<dbReference type="Proteomes" id="UP000231487">
    <property type="component" value="Unassembled WGS sequence"/>
</dbReference>
<dbReference type="EC" id="4.2.2.29" evidence="7"/>
<dbReference type="GO" id="GO:0071555">
    <property type="term" value="P:cell wall organization"/>
    <property type="evidence" value="ECO:0007669"/>
    <property type="project" value="UniProtKB-KW"/>
</dbReference>
<evidence type="ECO:0000256" key="6">
    <source>
        <dbReference type="ARBA" id="ARBA00023316"/>
    </source>
</evidence>
<dbReference type="GO" id="GO:0009252">
    <property type="term" value="P:peptidoglycan biosynthetic process"/>
    <property type="evidence" value="ECO:0007669"/>
    <property type="project" value="UniProtKB-UniRule"/>
</dbReference>
<dbReference type="NCBIfam" id="TIGR00247">
    <property type="entry name" value="endolytic transglycosylase MltG"/>
    <property type="match status" value="1"/>
</dbReference>
<dbReference type="Gene3D" id="3.30.1490.480">
    <property type="entry name" value="Endolytic murein transglycosylase"/>
    <property type="match status" value="1"/>
</dbReference>
<evidence type="ECO:0000256" key="2">
    <source>
        <dbReference type="ARBA" id="ARBA00022692"/>
    </source>
</evidence>